<dbReference type="InterPro" id="IPR011041">
    <property type="entry name" value="Quinoprot_gluc/sorb_DH_b-prop"/>
</dbReference>
<dbReference type="AlphaFoldDB" id="A0A151GQS8"/>
<keyword evidence="4" id="KW-1185">Reference proteome</keyword>
<feature type="chain" id="PRO_5007580839" evidence="1">
    <location>
        <begin position="24"/>
        <end position="446"/>
    </location>
</feature>
<comment type="caution">
    <text evidence="3">The sequence shown here is derived from an EMBL/GenBank/DDBJ whole genome shotgun (WGS) entry which is preliminary data.</text>
</comment>
<proteinExistence type="predicted"/>
<keyword evidence="1" id="KW-0732">Signal</keyword>
<feature type="signal peptide" evidence="1">
    <location>
        <begin position="1"/>
        <end position="23"/>
    </location>
</feature>
<organism evidence="3 4">
    <name type="scientific">Drechmeria coniospora</name>
    <name type="common">Nematophagous fungus</name>
    <name type="synonym">Meria coniospora</name>
    <dbReference type="NCBI Taxonomy" id="98403"/>
    <lineage>
        <taxon>Eukaryota</taxon>
        <taxon>Fungi</taxon>
        <taxon>Dikarya</taxon>
        <taxon>Ascomycota</taxon>
        <taxon>Pezizomycotina</taxon>
        <taxon>Sordariomycetes</taxon>
        <taxon>Hypocreomycetidae</taxon>
        <taxon>Hypocreales</taxon>
        <taxon>Ophiocordycipitaceae</taxon>
        <taxon>Drechmeria</taxon>
    </lineage>
</organism>
<evidence type="ECO:0000259" key="2">
    <source>
        <dbReference type="Pfam" id="PF22807"/>
    </source>
</evidence>
<sequence length="446" mass="48012">MMSRCTVLRLPLRFALLAAVVTAASRCDDKKPLSSPVAIAGLEHKVLLNDLSRPRGVVTDSAGNLLVVEQGGKGVRRVVLDDGDGVDVCVKETSQLIDDASLNHGIALSADGTVLFASSSTDVYAYPYDAITGEVGSGSKVVTGMDQGGHATRTLLIPRHNPDLLLVSRGSDGNIDVETTDIGSARSQIRTFRISELLEGYGPIPYSNGAVLGWGLRNSVGVADDPSTGNIWSVENSIDNMKRGGKDIHNTNPGEELNFHGRPDDADSDVYGKNYGYPACVAIFDSSNVENYPGGAAIGKQMVGDQMPSNYTDTYCQEETVSPYITFESHLAPLDVEFQEDGSAAYVSMHGSWNRQPPKGYRLSRVTFADGFPVKAKDSQDAEEKIMWNADETQCPRMCFRPVGLALEPDGKRLFMTSDSTGELFVMTGFQASGYSRVNNKIQTSG</sequence>
<dbReference type="EMBL" id="LAYC01000001">
    <property type="protein sequence ID" value="KYK59411.1"/>
    <property type="molecule type" value="Genomic_DNA"/>
</dbReference>
<evidence type="ECO:0000313" key="3">
    <source>
        <dbReference type="EMBL" id="KYK59411.1"/>
    </source>
</evidence>
<reference evidence="3 4" key="1">
    <citation type="journal article" date="2016" name="Sci. Rep.">
        <title>Insights into Adaptations to a Near-Obligate Nematode Endoparasitic Lifestyle from the Finished Genome of Drechmeria coniospora.</title>
        <authorList>
            <person name="Zhang L."/>
            <person name="Zhou Z."/>
            <person name="Guo Q."/>
            <person name="Fokkens L."/>
            <person name="Miskei M."/>
            <person name="Pocsi I."/>
            <person name="Zhang W."/>
            <person name="Chen M."/>
            <person name="Wang L."/>
            <person name="Sun Y."/>
            <person name="Donzelli B.G."/>
            <person name="Gibson D.M."/>
            <person name="Nelson D.R."/>
            <person name="Luo J.G."/>
            <person name="Rep M."/>
            <person name="Liu H."/>
            <person name="Yang S."/>
            <person name="Wang J."/>
            <person name="Krasnoff S.B."/>
            <person name="Xu Y."/>
            <person name="Molnar I."/>
            <person name="Lin M."/>
        </authorList>
    </citation>
    <scope>NUCLEOTIDE SEQUENCE [LARGE SCALE GENOMIC DNA]</scope>
    <source>
        <strain evidence="3 4">ARSEF 6962</strain>
    </source>
</reference>
<dbReference type="Proteomes" id="UP000076580">
    <property type="component" value="Chromosome 01"/>
</dbReference>
<evidence type="ECO:0000256" key="1">
    <source>
        <dbReference type="SAM" id="SignalP"/>
    </source>
</evidence>
<dbReference type="InterPro" id="IPR011042">
    <property type="entry name" value="6-blade_b-propeller_TolB-like"/>
</dbReference>
<dbReference type="InParanoid" id="A0A151GQS8"/>
<protein>
    <submittedName>
        <fullName evidence="3">NHL repeat-containing protein</fullName>
    </submittedName>
</protein>
<dbReference type="STRING" id="98403.A0A151GQS8"/>
<name>A0A151GQS8_DRECN</name>
<evidence type="ECO:0000313" key="4">
    <source>
        <dbReference type="Proteomes" id="UP000076580"/>
    </source>
</evidence>
<dbReference type="RefSeq" id="XP_040658763.1">
    <property type="nucleotide sequence ID" value="XM_040797880.1"/>
</dbReference>
<dbReference type="Gene3D" id="2.120.10.30">
    <property type="entry name" value="TolB, C-terminal domain"/>
    <property type="match status" value="1"/>
</dbReference>
<gene>
    <name evidence="3" type="ORF">DCS_00541</name>
</gene>
<dbReference type="InterPro" id="IPR054539">
    <property type="entry name" value="Beta-prop_PDH"/>
</dbReference>
<dbReference type="GeneID" id="63713184"/>
<dbReference type="SUPFAM" id="SSF50952">
    <property type="entry name" value="Soluble quinoprotein glucose dehydrogenase"/>
    <property type="match status" value="1"/>
</dbReference>
<dbReference type="Pfam" id="PF22807">
    <property type="entry name" value="TrAA12"/>
    <property type="match status" value="1"/>
</dbReference>
<feature type="domain" description="Pyrroloquinoline quinone-dependent pyranose dehydrogenase beta-propeller" evidence="2">
    <location>
        <begin position="38"/>
        <end position="428"/>
    </location>
</feature>
<accession>A0A151GQS8</accession>